<dbReference type="PANTHER" id="PTHR30327:SF1">
    <property type="entry name" value="UPF0301 PROTEIN YQGE"/>
    <property type="match status" value="1"/>
</dbReference>
<proteinExistence type="inferred from homology"/>
<dbReference type="EMBL" id="AP014521">
    <property type="protein sequence ID" value="BAP58839.1"/>
    <property type="molecule type" value="Genomic_DNA"/>
</dbReference>
<evidence type="ECO:0000256" key="2">
    <source>
        <dbReference type="HAMAP-Rule" id="MF_00758"/>
    </source>
</evidence>
<dbReference type="RefSeq" id="WP_041063427.1">
    <property type="nucleotide sequence ID" value="NZ_AP014521.1"/>
</dbReference>
<dbReference type="Pfam" id="PF02622">
    <property type="entry name" value="DUF179"/>
    <property type="match status" value="1"/>
</dbReference>
<dbReference type="Gene3D" id="3.30.70.1300">
    <property type="entry name" value="VC0467-like domains"/>
    <property type="match status" value="1"/>
</dbReference>
<dbReference type="InterPro" id="IPR003774">
    <property type="entry name" value="AlgH-like"/>
</dbReference>
<protein>
    <recommendedName>
        <fullName evidence="2">UPF0301 protein TGUWTKB_6150</fullName>
    </recommendedName>
</protein>
<evidence type="ECO:0000313" key="4">
    <source>
        <dbReference type="Proteomes" id="UP000031627"/>
    </source>
</evidence>
<keyword evidence="4" id="KW-1185">Reference proteome</keyword>
<dbReference type="PANTHER" id="PTHR30327">
    <property type="entry name" value="UNCHARACTERIZED PROTEIN YQGE"/>
    <property type="match status" value="1"/>
</dbReference>
<reference evidence="4" key="1">
    <citation type="submission" date="2013-11" db="EMBL/GenBank/DDBJ databases">
        <title>Symbiont-containing voluminous jelly as an extraordinary maternal gift for overwintering insect nymphs.</title>
        <authorList>
            <person name="Kaiwa N."/>
            <person name="Hosokawa T."/>
            <person name="Nikoh N."/>
            <person name="Meng X.Y."/>
            <person name="Tanahashi M."/>
            <person name="Moriyama M."/>
            <person name="Maeda T."/>
            <person name="Yamaguchi K."/>
            <person name="Shigenobu S."/>
            <person name="Ito M."/>
            <person name="Fukatsu T."/>
        </authorList>
    </citation>
    <scope>NUCLEOTIDE SEQUENCE [LARGE SCALE GENOMIC DNA]</scope>
    <source>
        <strain evidence="4">UwTKB</strain>
    </source>
</reference>
<dbReference type="STRING" id="1410383.TGUWTKB_6150"/>
<dbReference type="Proteomes" id="UP000031627">
    <property type="component" value="Chromosome"/>
</dbReference>
<sequence length="189" mass="21324">MNLQHHFLIAMPSLQDPFFKKSVIYICEHNNKGAMGLVINKTLTNITIEGILNKLNIVPNNSDFSKTILNKPVFTGGPIAEDHGFIVHSNQKIYSSSIRISDNTMITTSRDIIEVIGTKEQPENMLIALGYCAWEKNQLENELLENIWLLIPANDSLLFHTPISERWKKAAKNIGIDDMININNQIGHS</sequence>
<reference evidence="3 4" key="2">
    <citation type="journal article" date="2014" name="Curr. Biol.">
        <title>Symbiont-Supplemented Maternal Investment Underpinning Host's Ecological Adaptation.</title>
        <authorList>
            <person name="Kaiwa N."/>
            <person name="Hosokawa T."/>
            <person name="Nikoh N."/>
            <person name="Tanahashi M."/>
            <person name="Moriyama M."/>
            <person name="Meng X.Y."/>
            <person name="Maeda T."/>
            <person name="Yamaguchi K."/>
            <person name="Shigenobu S."/>
            <person name="Ito M."/>
            <person name="Fukatsu T."/>
        </authorList>
    </citation>
    <scope>NUCLEOTIDE SEQUENCE [LARGE SCALE GENOMIC DNA]</scope>
    <source>
        <strain evidence="3 4">UwTKB</strain>
    </source>
</reference>
<organism evidence="3 4">
    <name type="scientific">Candidatus Tachikawaea gelatinosa</name>
    <dbReference type="NCBI Taxonomy" id="1410383"/>
    <lineage>
        <taxon>Bacteria</taxon>
        <taxon>Pseudomonadati</taxon>
        <taxon>Pseudomonadota</taxon>
        <taxon>Gammaproteobacteria</taxon>
        <taxon>Enterobacterales</taxon>
        <taxon>Enterobacteriaceae</taxon>
        <taxon>Candidatus Tachikawaea</taxon>
    </lineage>
</organism>
<dbReference type="HAMAP" id="MF_00758">
    <property type="entry name" value="UPF0301"/>
    <property type="match status" value="1"/>
</dbReference>
<dbReference type="AlphaFoldDB" id="A0A090AML8"/>
<dbReference type="OrthoDB" id="9807486at2"/>
<dbReference type="KEGG" id="sbw:TGUWTKB_6150"/>
<dbReference type="HOGENOM" id="CLU_057596_1_0_6"/>
<dbReference type="NCBIfam" id="NF001266">
    <property type="entry name" value="PRK00228.1-1"/>
    <property type="match status" value="1"/>
</dbReference>
<gene>
    <name evidence="3" type="primary">yqgE</name>
    <name evidence="3" type="ORF">TGUWTKB_6150</name>
</gene>
<accession>A0A090AML8</accession>
<evidence type="ECO:0000313" key="3">
    <source>
        <dbReference type="EMBL" id="BAP58839.1"/>
    </source>
</evidence>
<dbReference type="SUPFAM" id="SSF143456">
    <property type="entry name" value="VC0467-like"/>
    <property type="match status" value="1"/>
</dbReference>
<comment type="similarity">
    <text evidence="1 2">Belongs to the UPF0301 (AlgH) family.</text>
</comment>
<name>A0A090AML8_9ENTR</name>
<dbReference type="GO" id="GO:0005829">
    <property type="term" value="C:cytosol"/>
    <property type="evidence" value="ECO:0007669"/>
    <property type="project" value="TreeGrafter"/>
</dbReference>
<evidence type="ECO:0000256" key="1">
    <source>
        <dbReference type="ARBA" id="ARBA00009600"/>
    </source>
</evidence>
<dbReference type="Gene3D" id="3.40.1740.10">
    <property type="entry name" value="VC0467-like"/>
    <property type="match status" value="1"/>
</dbReference>